<evidence type="ECO:0000256" key="5">
    <source>
        <dbReference type="ARBA" id="ARBA00022989"/>
    </source>
</evidence>
<keyword evidence="9" id="KW-1185">Reference proteome</keyword>
<evidence type="ECO:0000313" key="8">
    <source>
        <dbReference type="EMBL" id="MBZ1351057.1"/>
    </source>
</evidence>
<organism evidence="8 9">
    <name type="scientific">Zwartia hollandica</name>
    <dbReference type="NCBI Taxonomy" id="324606"/>
    <lineage>
        <taxon>Bacteria</taxon>
        <taxon>Pseudomonadati</taxon>
        <taxon>Pseudomonadota</taxon>
        <taxon>Betaproteobacteria</taxon>
        <taxon>Burkholderiales</taxon>
        <taxon>Alcaligenaceae</taxon>
        <taxon>Zwartia</taxon>
    </lineage>
</organism>
<dbReference type="Pfam" id="PF02417">
    <property type="entry name" value="Chromate_transp"/>
    <property type="match status" value="1"/>
</dbReference>
<sequence>MTSLERPRPQSIREVFITFSLLAIQGFGGVLAFIEREMVEKKKWLTRAEFIEEWAVARTMPGPPALNIAVIVGSRYFGWRGAVAAVVGMFAMPSVIVLLLAVAYTFFGHHPEVISALRGMGAVAAGLITATGIKLLSGLKNNILGPVLCAILGVASFVGTALLQWRMTYVLLGLGGIGCVIAYIKLKDAAKKAKL</sequence>
<evidence type="ECO:0000256" key="3">
    <source>
        <dbReference type="ARBA" id="ARBA00022475"/>
    </source>
</evidence>
<dbReference type="EMBL" id="JAHXRI010000007">
    <property type="protein sequence ID" value="MBZ1351057.1"/>
    <property type="molecule type" value="Genomic_DNA"/>
</dbReference>
<keyword evidence="4 7" id="KW-0812">Transmembrane</keyword>
<reference evidence="8" key="1">
    <citation type="submission" date="2021-07" db="EMBL/GenBank/DDBJ databases">
        <title>New genus and species of the family Alcaligenaceae.</title>
        <authorList>
            <person name="Hahn M.W."/>
        </authorList>
    </citation>
    <scope>NUCLEOTIDE SEQUENCE</scope>
    <source>
        <strain evidence="8">LF4-65</strain>
    </source>
</reference>
<dbReference type="RefSeq" id="WP_259661458.1">
    <property type="nucleotide sequence ID" value="NZ_JAHXRI010000007.1"/>
</dbReference>
<proteinExistence type="inferred from homology"/>
<keyword evidence="5 7" id="KW-1133">Transmembrane helix</keyword>
<dbReference type="InterPro" id="IPR052518">
    <property type="entry name" value="CHR_Transporter"/>
</dbReference>
<dbReference type="InterPro" id="IPR003370">
    <property type="entry name" value="Chromate_transpt"/>
</dbReference>
<dbReference type="PANTHER" id="PTHR43663">
    <property type="entry name" value="CHROMATE TRANSPORT PROTEIN-RELATED"/>
    <property type="match status" value="1"/>
</dbReference>
<evidence type="ECO:0000256" key="7">
    <source>
        <dbReference type="SAM" id="Phobius"/>
    </source>
</evidence>
<feature type="transmembrane region" description="Helical" evidence="7">
    <location>
        <begin position="82"/>
        <end position="107"/>
    </location>
</feature>
<evidence type="ECO:0000256" key="6">
    <source>
        <dbReference type="ARBA" id="ARBA00023136"/>
    </source>
</evidence>
<feature type="transmembrane region" description="Helical" evidence="7">
    <location>
        <begin position="113"/>
        <end position="136"/>
    </location>
</feature>
<evidence type="ECO:0000313" key="9">
    <source>
        <dbReference type="Proteomes" id="UP000739565"/>
    </source>
</evidence>
<protein>
    <submittedName>
        <fullName evidence="8">Chromate transporter</fullName>
    </submittedName>
</protein>
<accession>A0A953NB44</accession>
<keyword evidence="6 7" id="KW-0472">Membrane</keyword>
<feature type="transmembrane region" description="Helical" evidence="7">
    <location>
        <begin position="143"/>
        <end position="163"/>
    </location>
</feature>
<evidence type="ECO:0000256" key="1">
    <source>
        <dbReference type="ARBA" id="ARBA00004651"/>
    </source>
</evidence>
<keyword evidence="3" id="KW-1003">Cell membrane</keyword>
<dbReference type="Proteomes" id="UP000739565">
    <property type="component" value="Unassembled WGS sequence"/>
</dbReference>
<dbReference type="AlphaFoldDB" id="A0A953NB44"/>
<comment type="similarity">
    <text evidence="2">Belongs to the chromate ion transporter (CHR) (TC 2.A.51) family.</text>
</comment>
<comment type="caution">
    <text evidence="8">The sequence shown here is derived from an EMBL/GenBank/DDBJ whole genome shotgun (WGS) entry which is preliminary data.</text>
</comment>
<evidence type="ECO:0000256" key="2">
    <source>
        <dbReference type="ARBA" id="ARBA00005262"/>
    </source>
</evidence>
<dbReference type="GO" id="GO:0005886">
    <property type="term" value="C:plasma membrane"/>
    <property type="evidence" value="ECO:0007669"/>
    <property type="project" value="UniProtKB-SubCell"/>
</dbReference>
<gene>
    <name evidence="8" type="ORF">KZZ10_10405</name>
</gene>
<evidence type="ECO:0000256" key="4">
    <source>
        <dbReference type="ARBA" id="ARBA00022692"/>
    </source>
</evidence>
<dbReference type="GO" id="GO:0015109">
    <property type="term" value="F:chromate transmembrane transporter activity"/>
    <property type="evidence" value="ECO:0007669"/>
    <property type="project" value="InterPro"/>
</dbReference>
<comment type="subcellular location">
    <subcellularLocation>
        <location evidence="1">Cell membrane</location>
        <topology evidence="1">Multi-pass membrane protein</topology>
    </subcellularLocation>
</comment>
<feature type="transmembrane region" description="Helical" evidence="7">
    <location>
        <begin position="15"/>
        <end position="34"/>
    </location>
</feature>
<name>A0A953NB44_9BURK</name>
<dbReference type="PANTHER" id="PTHR43663:SF1">
    <property type="entry name" value="CHROMATE TRANSPORTER"/>
    <property type="match status" value="1"/>
</dbReference>
<feature type="transmembrane region" description="Helical" evidence="7">
    <location>
        <begin position="169"/>
        <end position="186"/>
    </location>
</feature>